<evidence type="ECO:0000313" key="2">
    <source>
        <dbReference type="Proteomes" id="UP000790787"/>
    </source>
</evidence>
<proteinExistence type="predicted"/>
<dbReference type="STRING" id="4097.A0A1S4AT87"/>
<dbReference type="InterPro" id="IPR011009">
    <property type="entry name" value="Kinase-like_dom_sf"/>
</dbReference>
<dbReference type="SUPFAM" id="SSF56112">
    <property type="entry name" value="Protein kinase-like (PK-like)"/>
    <property type="match status" value="1"/>
</dbReference>
<dbReference type="OMA" id="WIRICLL"/>
<sequence>MEWKKISVLGAGSYGKVYYAVKIDSFLFRASVAVVKCADLWRSISLQREAHILETLRGSPNVVQFFGADVSIENNIPTYNLFLEYACGGSLHNLINSKRGKMSEVEIGFYAYQLLKGIQDVGLHKGVHNTQRKIKTILDRNFCV</sequence>
<dbReference type="PROSITE" id="PS00107">
    <property type="entry name" value="PROTEIN_KINASE_ATP"/>
    <property type="match status" value="1"/>
</dbReference>
<name>A0A1S4AT87_TOBAC</name>
<dbReference type="PROSITE" id="PS50011">
    <property type="entry name" value="PROTEIN_KINASE_DOM"/>
    <property type="match status" value="1"/>
</dbReference>
<dbReference type="Gene3D" id="1.10.510.10">
    <property type="entry name" value="Transferase(Phosphotransferase) domain 1"/>
    <property type="match status" value="1"/>
</dbReference>
<keyword evidence="2" id="KW-1185">Reference proteome</keyword>
<dbReference type="PaxDb" id="4097-A0A1S4AT87"/>
<gene>
    <name evidence="3" type="primary">LOC107801031</name>
</gene>
<dbReference type="GeneID" id="107801031"/>
<dbReference type="SMART" id="SM00220">
    <property type="entry name" value="S_TKc"/>
    <property type="match status" value="1"/>
</dbReference>
<keyword evidence="1" id="KW-0067">ATP-binding</keyword>
<reference evidence="3" key="2">
    <citation type="submission" date="2025-08" db="UniProtKB">
        <authorList>
            <consortium name="RefSeq"/>
        </authorList>
    </citation>
    <scope>IDENTIFICATION</scope>
</reference>
<dbReference type="GO" id="GO:0005524">
    <property type="term" value="F:ATP binding"/>
    <property type="evidence" value="ECO:0007669"/>
    <property type="project" value="UniProtKB-UniRule"/>
</dbReference>
<dbReference type="Pfam" id="PF00069">
    <property type="entry name" value="Pkinase"/>
    <property type="match status" value="1"/>
</dbReference>
<keyword evidence="1" id="KW-0547">Nucleotide-binding</keyword>
<reference evidence="2" key="1">
    <citation type="journal article" date="2014" name="Nat. Commun.">
        <title>The tobacco genome sequence and its comparison with those of tomato and potato.</title>
        <authorList>
            <person name="Sierro N."/>
            <person name="Battey J.N."/>
            <person name="Ouadi S."/>
            <person name="Bakaher N."/>
            <person name="Bovet L."/>
            <person name="Willig A."/>
            <person name="Goepfert S."/>
            <person name="Peitsch M.C."/>
            <person name="Ivanov N.V."/>
        </authorList>
    </citation>
    <scope>NUCLEOTIDE SEQUENCE [LARGE SCALE GENOMIC DNA]</scope>
</reference>
<dbReference type="PANTHER" id="PTHR48011">
    <property type="entry name" value="CCR4-NOT TRANSCRIPTIONAL COMPLEX SUBUNIT CAF120-RELATED"/>
    <property type="match status" value="1"/>
</dbReference>
<dbReference type="InterPro" id="IPR052751">
    <property type="entry name" value="Plant_MAPKKK"/>
</dbReference>
<protein>
    <submittedName>
        <fullName evidence="3">CBL-interacting protein kinase 11-like</fullName>
    </submittedName>
</protein>
<dbReference type="InterPro" id="IPR000719">
    <property type="entry name" value="Prot_kinase_dom"/>
</dbReference>
<dbReference type="OrthoDB" id="25592at2759"/>
<dbReference type="Proteomes" id="UP000790787">
    <property type="component" value="Chromosome 18"/>
</dbReference>
<dbReference type="GO" id="GO:0004672">
    <property type="term" value="F:protein kinase activity"/>
    <property type="evidence" value="ECO:0000318"/>
    <property type="project" value="GO_Central"/>
</dbReference>
<dbReference type="AlphaFoldDB" id="A0A1S4AT87"/>
<accession>A0A1S4AT87</accession>
<dbReference type="PANTHER" id="PTHR48011:SF32">
    <property type="entry name" value="MITOGEN-ACTIVATED PROTEIN KINASE KINASE KINASE NPK1-LIKE"/>
    <property type="match status" value="1"/>
</dbReference>
<dbReference type="GO" id="GO:0007165">
    <property type="term" value="P:signal transduction"/>
    <property type="evidence" value="ECO:0000318"/>
    <property type="project" value="GO_Central"/>
</dbReference>
<evidence type="ECO:0000313" key="3">
    <source>
        <dbReference type="RefSeq" id="XP_016479780.1"/>
    </source>
</evidence>
<dbReference type="SMR" id="A0A1S4AT87"/>
<dbReference type="InterPro" id="IPR017441">
    <property type="entry name" value="Protein_kinase_ATP_BS"/>
</dbReference>
<dbReference type="KEGG" id="nta:107801031"/>
<dbReference type="RefSeq" id="XP_016479780.1">
    <property type="nucleotide sequence ID" value="XM_016624294.1"/>
</dbReference>
<evidence type="ECO:0000256" key="1">
    <source>
        <dbReference type="PROSITE-ProRule" id="PRU10141"/>
    </source>
</evidence>
<organism evidence="2 3">
    <name type="scientific">Nicotiana tabacum</name>
    <name type="common">Common tobacco</name>
    <dbReference type="NCBI Taxonomy" id="4097"/>
    <lineage>
        <taxon>Eukaryota</taxon>
        <taxon>Viridiplantae</taxon>
        <taxon>Streptophyta</taxon>
        <taxon>Embryophyta</taxon>
        <taxon>Tracheophyta</taxon>
        <taxon>Spermatophyta</taxon>
        <taxon>Magnoliopsida</taxon>
        <taxon>eudicotyledons</taxon>
        <taxon>Gunneridae</taxon>
        <taxon>Pentapetalae</taxon>
        <taxon>asterids</taxon>
        <taxon>lamiids</taxon>
        <taxon>Solanales</taxon>
        <taxon>Solanaceae</taxon>
        <taxon>Nicotianoideae</taxon>
        <taxon>Nicotianeae</taxon>
        <taxon>Nicotiana</taxon>
    </lineage>
</organism>